<evidence type="ECO:0000256" key="1">
    <source>
        <dbReference type="ARBA" id="ARBA00022490"/>
    </source>
</evidence>
<accession>A0A081RLN3</accession>
<comment type="catalytic activity">
    <reaction evidence="6">
        <text>Endonucleolytic cleavage of RNA, removing 5'-extranucleotides from tRNA precursor.</text>
        <dbReference type="EC" id="3.1.26.5"/>
    </reaction>
</comment>
<dbReference type="GO" id="GO:0001682">
    <property type="term" value="P:tRNA 5'-leader removal"/>
    <property type="evidence" value="ECO:0007669"/>
    <property type="project" value="UniProtKB-UniRule"/>
</dbReference>
<reference evidence="7 8" key="1">
    <citation type="submission" date="2014-06" db="EMBL/GenBank/DDBJ databases">
        <authorList>
            <person name="Ngugi D.K."/>
            <person name="Blom J."/>
            <person name="Alam I."/>
            <person name="Rashid M."/>
            <person name="Ba Alawi W."/>
            <person name="Zhang G."/>
            <person name="Hikmawan T."/>
            <person name="Guan Y."/>
            <person name="Antunes A."/>
            <person name="Siam R."/>
            <person name="ElDorry H."/>
            <person name="Bajic V."/>
            <person name="Stingl U."/>
        </authorList>
    </citation>
    <scope>NUCLEOTIDE SEQUENCE [LARGE SCALE GENOMIC DNA]</scope>
    <source>
        <strain evidence="7">SCGC AAA799-N04</strain>
    </source>
</reference>
<proteinExistence type="inferred from homology"/>
<dbReference type="InterPro" id="IPR023538">
    <property type="entry name" value="RNP1"/>
</dbReference>
<dbReference type="Pfam" id="PF01868">
    <property type="entry name" value="RNase_P-MRP_p29"/>
    <property type="match status" value="1"/>
</dbReference>
<evidence type="ECO:0000256" key="6">
    <source>
        <dbReference type="HAMAP-Rule" id="MF_00754"/>
    </source>
</evidence>
<dbReference type="PATRIC" id="fig|1502293.3.peg.1343"/>
<comment type="subcellular location">
    <subcellularLocation>
        <location evidence="6">Cytoplasm</location>
    </subcellularLocation>
</comment>
<dbReference type="Proteomes" id="UP000028059">
    <property type="component" value="Unassembled WGS sequence"/>
</dbReference>
<name>A0A081RLN3_9ARCH</name>
<protein>
    <recommendedName>
        <fullName evidence="6">Ribonuclease P protein component 1</fullName>
        <shortName evidence="6">RNase P component 1</shortName>
        <ecNumber evidence="6">3.1.26.5</ecNumber>
    </recommendedName>
    <alternativeName>
        <fullName evidence="6">Rpp29</fullName>
    </alternativeName>
</protein>
<keyword evidence="4 6" id="KW-0255">Endonuclease</keyword>
<evidence type="ECO:0000256" key="2">
    <source>
        <dbReference type="ARBA" id="ARBA00022694"/>
    </source>
</evidence>
<evidence type="ECO:0000256" key="3">
    <source>
        <dbReference type="ARBA" id="ARBA00022722"/>
    </source>
</evidence>
<evidence type="ECO:0000256" key="4">
    <source>
        <dbReference type="ARBA" id="ARBA00022759"/>
    </source>
</evidence>
<comment type="caution">
    <text evidence="7">The sequence shown here is derived from an EMBL/GenBank/DDBJ whole genome shotgun (WGS) entry which is preliminary data.</text>
</comment>
<dbReference type="InterPro" id="IPR002730">
    <property type="entry name" value="Rpp29/RNP1"/>
</dbReference>
<keyword evidence="2 6" id="KW-0819">tRNA processing</keyword>
<comment type="function">
    <text evidence="6">Part of ribonuclease P, a protein complex that generates mature tRNA molecules by cleaving their 5'-ends.</text>
</comment>
<dbReference type="SUPFAM" id="SSF101744">
    <property type="entry name" value="Rof/RNase P subunit-like"/>
    <property type="match status" value="1"/>
</dbReference>
<sequence length="88" mass="9683">MITVDNITSHEFIGLNTEIVQSTNPQVIGLNGRIENETKSMFTINTENGTRSIAKSTSSWKFSIDNKDIVVEGAKIAKRPFDRIGGKA</sequence>
<keyword evidence="3 6" id="KW-0540">Nuclease</keyword>
<dbReference type="InterPro" id="IPR036980">
    <property type="entry name" value="RNase_P/MRP_Rpp29_sf"/>
</dbReference>
<organism evidence="7 8">
    <name type="scientific">Marine Group I thaumarchaeote SCGC AAA799-N04</name>
    <dbReference type="NCBI Taxonomy" id="1502293"/>
    <lineage>
        <taxon>Archaea</taxon>
        <taxon>Nitrososphaerota</taxon>
        <taxon>Marine Group I</taxon>
    </lineage>
</organism>
<dbReference type="GO" id="GO:0004526">
    <property type="term" value="F:ribonuclease P activity"/>
    <property type="evidence" value="ECO:0007669"/>
    <property type="project" value="UniProtKB-UniRule"/>
</dbReference>
<dbReference type="SMART" id="SM00538">
    <property type="entry name" value="POP4"/>
    <property type="match status" value="1"/>
</dbReference>
<comment type="subunit">
    <text evidence="6">Consists of a catalytic RNA component and at least 4-5 protein subunits.</text>
</comment>
<keyword evidence="1 6" id="KW-0963">Cytoplasm</keyword>
<dbReference type="GO" id="GO:0030677">
    <property type="term" value="C:ribonuclease P complex"/>
    <property type="evidence" value="ECO:0007669"/>
    <property type="project" value="UniProtKB-UniRule"/>
</dbReference>
<keyword evidence="5 6" id="KW-0378">Hydrolase</keyword>
<dbReference type="EMBL" id="JOKN01000032">
    <property type="protein sequence ID" value="KEQ56106.1"/>
    <property type="molecule type" value="Genomic_DNA"/>
</dbReference>
<dbReference type="GO" id="GO:0003723">
    <property type="term" value="F:RNA binding"/>
    <property type="evidence" value="ECO:0007669"/>
    <property type="project" value="InterPro"/>
</dbReference>
<evidence type="ECO:0000313" key="8">
    <source>
        <dbReference type="Proteomes" id="UP000028059"/>
    </source>
</evidence>
<dbReference type="InterPro" id="IPR023534">
    <property type="entry name" value="Rof/RNase_P-like"/>
</dbReference>
<gene>
    <name evidence="6 7" type="primary">rnp1</name>
    <name evidence="7" type="ORF">AAA799N04_01447</name>
</gene>
<evidence type="ECO:0000313" key="7">
    <source>
        <dbReference type="EMBL" id="KEQ56106.1"/>
    </source>
</evidence>
<evidence type="ECO:0000256" key="5">
    <source>
        <dbReference type="ARBA" id="ARBA00022801"/>
    </source>
</evidence>
<dbReference type="GO" id="GO:0005737">
    <property type="term" value="C:cytoplasm"/>
    <property type="evidence" value="ECO:0007669"/>
    <property type="project" value="UniProtKB-SubCell"/>
</dbReference>
<comment type="similarity">
    <text evidence="6">Belongs to the eukaryotic/archaeal RNase P protein component 1 family.</text>
</comment>
<dbReference type="Gene3D" id="2.30.30.210">
    <property type="entry name" value="Ribonuclease P/MRP, subunit p29"/>
    <property type="match status" value="1"/>
</dbReference>
<dbReference type="EC" id="3.1.26.5" evidence="6"/>
<dbReference type="AlphaFoldDB" id="A0A081RLN3"/>
<dbReference type="HAMAP" id="MF_00754">
    <property type="entry name" value="RNase_P_1"/>
    <property type="match status" value="1"/>
</dbReference>
<keyword evidence="8" id="KW-1185">Reference proteome</keyword>